<dbReference type="CDD" id="cd05233">
    <property type="entry name" value="SDR_c"/>
    <property type="match status" value="1"/>
</dbReference>
<dbReference type="KEGG" id="pzh:CX676_14780"/>
<dbReference type="PANTHER" id="PTHR42760:SF135">
    <property type="entry name" value="BLL7886 PROTEIN"/>
    <property type="match status" value="1"/>
</dbReference>
<dbReference type="NCBIfam" id="NF005559">
    <property type="entry name" value="PRK07231.1"/>
    <property type="match status" value="1"/>
</dbReference>
<dbReference type="InterPro" id="IPR020904">
    <property type="entry name" value="Sc_DH/Rdtase_CS"/>
</dbReference>
<dbReference type="GO" id="GO:0030497">
    <property type="term" value="P:fatty acid elongation"/>
    <property type="evidence" value="ECO:0007669"/>
    <property type="project" value="TreeGrafter"/>
</dbReference>
<evidence type="ECO:0000313" key="2">
    <source>
        <dbReference type="EMBL" id="AUH65271.1"/>
    </source>
</evidence>
<dbReference type="InterPro" id="IPR036291">
    <property type="entry name" value="NAD(P)-bd_dom_sf"/>
</dbReference>
<dbReference type="RefSeq" id="WP_101753294.1">
    <property type="nucleotide sequence ID" value="NZ_CP025430.1"/>
</dbReference>
<dbReference type="PRINTS" id="PR00081">
    <property type="entry name" value="GDHRDH"/>
</dbReference>
<dbReference type="Pfam" id="PF13561">
    <property type="entry name" value="adh_short_C2"/>
    <property type="match status" value="1"/>
</dbReference>
<evidence type="ECO:0000256" key="1">
    <source>
        <dbReference type="ARBA" id="ARBA00006484"/>
    </source>
</evidence>
<dbReference type="FunFam" id="3.40.50.720:FF:000084">
    <property type="entry name" value="Short-chain dehydrogenase reductase"/>
    <property type="match status" value="1"/>
</dbReference>
<dbReference type="GO" id="GO:0016616">
    <property type="term" value="F:oxidoreductase activity, acting on the CH-OH group of donors, NAD or NADP as acceptor"/>
    <property type="evidence" value="ECO:0007669"/>
    <property type="project" value="TreeGrafter"/>
</dbReference>
<gene>
    <name evidence="2" type="ORF">CX676_14780</name>
</gene>
<dbReference type="AlphaFoldDB" id="A0A2H5F151"/>
<proteinExistence type="inferred from homology"/>
<dbReference type="PROSITE" id="PS00061">
    <property type="entry name" value="ADH_SHORT"/>
    <property type="match status" value="1"/>
</dbReference>
<dbReference type="SUPFAM" id="SSF51735">
    <property type="entry name" value="NAD(P)-binding Rossmann-fold domains"/>
    <property type="match status" value="1"/>
</dbReference>
<evidence type="ECO:0000313" key="3">
    <source>
        <dbReference type="Proteomes" id="UP000234530"/>
    </source>
</evidence>
<dbReference type="Gene3D" id="3.40.50.720">
    <property type="entry name" value="NAD(P)-binding Rossmann-like Domain"/>
    <property type="match status" value="1"/>
</dbReference>
<name>A0A2H5F151_9RHOB</name>
<dbReference type="EMBL" id="CP025430">
    <property type="protein sequence ID" value="AUH65271.1"/>
    <property type="molecule type" value="Genomic_DNA"/>
</dbReference>
<keyword evidence="3" id="KW-1185">Reference proteome</keyword>
<dbReference type="Proteomes" id="UP000234530">
    <property type="component" value="Chromosome"/>
</dbReference>
<reference evidence="2 3" key="1">
    <citation type="journal article" date="2013" name="Antonie Van Leeuwenhoek">
        <title>Paracoccus zhejiangensis sp. nov., isolated from activated sludge in wastewater-treatment system.</title>
        <authorList>
            <person name="Wu Z.G."/>
            <person name="Zhang D.F."/>
            <person name="Liu Y.L."/>
            <person name="Wang F."/>
            <person name="Jiang X."/>
            <person name="Li C."/>
            <person name="Li S.P."/>
            <person name="Hong Q."/>
            <person name="Li W.J."/>
        </authorList>
    </citation>
    <scope>NUCLEOTIDE SEQUENCE [LARGE SCALE GENOMIC DNA]</scope>
    <source>
        <strain evidence="2 3">J6</strain>
    </source>
</reference>
<dbReference type="PRINTS" id="PR00080">
    <property type="entry name" value="SDRFAMILY"/>
</dbReference>
<dbReference type="NCBIfam" id="NF005469">
    <property type="entry name" value="PRK07063.1"/>
    <property type="match status" value="1"/>
</dbReference>
<protein>
    <submittedName>
        <fullName evidence="2">Short-chain dehydrogenase</fullName>
    </submittedName>
</protein>
<sequence>MTDRLKDKVAIVTGAGQGIGEAIARAFVAEGAKVVIAERNPETGQQVADEIGAVFSPCDVTVPADVHRAVRDTVGEFGRVDVLVNNAGANVFHRPLDMPRSEWARCMALDLEAAWSMAEAVLPGMRQQGSGVILNIASTHGFKIIPHTFPYPVAKHGLIGLTRALGIEYAAEGIRVNAIAPGYIETEIARTYWAGFPDPEAERQRAMAIHPPGRIGRPEEIAMTAVFLASDEAPFINAETIVIDGGRSALYHD</sequence>
<dbReference type="PANTHER" id="PTHR42760">
    <property type="entry name" value="SHORT-CHAIN DEHYDROGENASES/REDUCTASES FAMILY MEMBER"/>
    <property type="match status" value="1"/>
</dbReference>
<comment type="similarity">
    <text evidence="1">Belongs to the short-chain dehydrogenases/reductases (SDR) family.</text>
</comment>
<accession>A0A2H5F151</accession>
<dbReference type="InterPro" id="IPR002347">
    <property type="entry name" value="SDR_fam"/>
</dbReference>
<dbReference type="OrthoDB" id="9789398at2"/>
<organism evidence="2 3">
    <name type="scientific">Paracoccus zhejiangensis</name>
    <dbReference type="NCBI Taxonomy" id="1077935"/>
    <lineage>
        <taxon>Bacteria</taxon>
        <taxon>Pseudomonadati</taxon>
        <taxon>Pseudomonadota</taxon>
        <taxon>Alphaproteobacteria</taxon>
        <taxon>Rhodobacterales</taxon>
        <taxon>Paracoccaceae</taxon>
        <taxon>Paracoccus</taxon>
    </lineage>
</organism>